<dbReference type="Pfam" id="PF07714">
    <property type="entry name" value="PK_Tyr_Ser-Thr"/>
    <property type="match status" value="1"/>
</dbReference>
<dbReference type="EMBL" id="LGRX02023156">
    <property type="protein sequence ID" value="KAK3254829.1"/>
    <property type="molecule type" value="Genomic_DNA"/>
</dbReference>
<comment type="caution">
    <text evidence="7">The sequence shown here is derived from an EMBL/GenBank/DDBJ whole genome shotgun (WGS) entry which is preliminary data.</text>
</comment>
<dbReference type="InterPro" id="IPR000719">
    <property type="entry name" value="Prot_kinase_dom"/>
</dbReference>
<dbReference type="Proteomes" id="UP001190700">
    <property type="component" value="Unassembled WGS sequence"/>
</dbReference>
<evidence type="ECO:0000256" key="3">
    <source>
        <dbReference type="ARBA" id="ARBA00022777"/>
    </source>
</evidence>
<feature type="non-terminal residue" evidence="7">
    <location>
        <position position="1"/>
    </location>
</feature>
<sequence length="167" mass="18704">FAEDLTLGHLDGNLRQQLLEIAQEVDHSIPSTDLEVLEVLGSGRFSQARLAQYQEKQMVVVKSYLRPAVRNEGDPTDEEEVGVFKREVAMMRNLNHKNVVKILGYSLSPDWNVVMEYCAAGTVYDVLHKPANQHRLTSEFVWRLALGAAKGGTVIAKERSVRISLGE</sequence>
<reference evidence="7 8" key="1">
    <citation type="journal article" date="2015" name="Genome Biol. Evol.">
        <title>Comparative Genomics of a Bacterivorous Green Alga Reveals Evolutionary Causalities and Consequences of Phago-Mixotrophic Mode of Nutrition.</title>
        <authorList>
            <person name="Burns J.A."/>
            <person name="Paasch A."/>
            <person name="Narechania A."/>
            <person name="Kim E."/>
        </authorList>
    </citation>
    <scope>NUCLEOTIDE SEQUENCE [LARGE SCALE GENOMIC DNA]</scope>
    <source>
        <strain evidence="7 8">PLY_AMNH</strain>
    </source>
</reference>
<feature type="non-terminal residue" evidence="7">
    <location>
        <position position="167"/>
    </location>
</feature>
<keyword evidence="4 5" id="KW-0067">ATP-binding</keyword>
<dbReference type="InterPro" id="IPR017441">
    <property type="entry name" value="Protein_kinase_ATP_BS"/>
</dbReference>
<dbReference type="PROSITE" id="PS00107">
    <property type="entry name" value="PROTEIN_KINASE_ATP"/>
    <property type="match status" value="1"/>
</dbReference>
<dbReference type="SUPFAM" id="SSF56112">
    <property type="entry name" value="Protein kinase-like (PK-like)"/>
    <property type="match status" value="1"/>
</dbReference>
<dbReference type="PROSITE" id="PS50011">
    <property type="entry name" value="PROTEIN_KINASE_DOM"/>
    <property type="match status" value="1"/>
</dbReference>
<dbReference type="Gene3D" id="1.10.510.10">
    <property type="entry name" value="Transferase(Phosphotransferase) domain 1"/>
    <property type="match status" value="1"/>
</dbReference>
<dbReference type="GO" id="GO:0005524">
    <property type="term" value="F:ATP binding"/>
    <property type="evidence" value="ECO:0007669"/>
    <property type="project" value="UniProtKB-UniRule"/>
</dbReference>
<keyword evidence="3" id="KW-0418">Kinase</keyword>
<protein>
    <recommendedName>
        <fullName evidence="6">Protein kinase domain-containing protein</fullName>
    </recommendedName>
</protein>
<evidence type="ECO:0000313" key="7">
    <source>
        <dbReference type="EMBL" id="KAK3254829.1"/>
    </source>
</evidence>
<evidence type="ECO:0000256" key="4">
    <source>
        <dbReference type="ARBA" id="ARBA00022840"/>
    </source>
</evidence>
<dbReference type="PANTHER" id="PTHR44329:SF288">
    <property type="entry name" value="MITOGEN-ACTIVATED PROTEIN KINASE KINASE KINASE 20"/>
    <property type="match status" value="1"/>
</dbReference>
<feature type="binding site" evidence="5">
    <location>
        <position position="62"/>
    </location>
    <ligand>
        <name>ATP</name>
        <dbReference type="ChEBI" id="CHEBI:30616"/>
    </ligand>
</feature>
<evidence type="ECO:0000256" key="1">
    <source>
        <dbReference type="ARBA" id="ARBA00022679"/>
    </source>
</evidence>
<dbReference type="InterPro" id="IPR001245">
    <property type="entry name" value="Ser-Thr/Tyr_kinase_cat_dom"/>
</dbReference>
<name>A0AAE0F866_9CHLO</name>
<evidence type="ECO:0000259" key="6">
    <source>
        <dbReference type="PROSITE" id="PS50011"/>
    </source>
</evidence>
<dbReference type="GO" id="GO:0004674">
    <property type="term" value="F:protein serine/threonine kinase activity"/>
    <property type="evidence" value="ECO:0007669"/>
    <property type="project" value="TreeGrafter"/>
</dbReference>
<gene>
    <name evidence="7" type="ORF">CYMTET_35970</name>
</gene>
<organism evidence="7 8">
    <name type="scientific">Cymbomonas tetramitiformis</name>
    <dbReference type="NCBI Taxonomy" id="36881"/>
    <lineage>
        <taxon>Eukaryota</taxon>
        <taxon>Viridiplantae</taxon>
        <taxon>Chlorophyta</taxon>
        <taxon>Pyramimonadophyceae</taxon>
        <taxon>Pyramimonadales</taxon>
        <taxon>Pyramimonadaceae</taxon>
        <taxon>Cymbomonas</taxon>
    </lineage>
</organism>
<evidence type="ECO:0000256" key="2">
    <source>
        <dbReference type="ARBA" id="ARBA00022741"/>
    </source>
</evidence>
<keyword evidence="1" id="KW-0808">Transferase</keyword>
<feature type="domain" description="Protein kinase" evidence="6">
    <location>
        <begin position="34"/>
        <end position="167"/>
    </location>
</feature>
<accession>A0AAE0F866</accession>
<evidence type="ECO:0000313" key="8">
    <source>
        <dbReference type="Proteomes" id="UP001190700"/>
    </source>
</evidence>
<keyword evidence="2 5" id="KW-0547">Nucleotide-binding</keyword>
<proteinExistence type="predicted"/>
<dbReference type="InterPro" id="IPR011009">
    <property type="entry name" value="Kinase-like_dom_sf"/>
</dbReference>
<dbReference type="AlphaFoldDB" id="A0AAE0F866"/>
<evidence type="ECO:0000256" key="5">
    <source>
        <dbReference type="PROSITE-ProRule" id="PRU10141"/>
    </source>
</evidence>
<keyword evidence="8" id="KW-1185">Reference proteome</keyword>
<dbReference type="InterPro" id="IPR051681">
    <property type="entry name" value="Ser/Thr_Kinases-Pseudokinases"/>
</dbReference>
<dbReference type="PANTHER" id="PTHR44329">
    <property type="entry name" value="SERINE/THREONINE-PROTEIN KINASE TNNI3K-RELATED"/>
    <property type="match status" value="1"/>
</dbReference>